<dbReference type="AlphaFoldDB" id="A0ABD5YXX7"/>
<keyword evidence="3" id="KW-1185">Reference proteome</keyword>
<dbReference type="Proteomes" id="UP001596417">
    <property type="component" value="Unassembled WGS sequence"/>
</dbReference>
<evidence type="ECO:0008006" key="4">
    <source>
        <dbReference type="Google" id="ProtNLM"/>
    </source>
</evidence>
<dbReference type="EMBL" id="JBHTAX010000004">
    <property type="protein sequence ID" value="MFC7192415.1"/>
    <property type="molecule type" value="Genomic_DNA"/>
</dbReference>
<evidence type="ECO:0000313" key="3">
    <source>
        <dbReference type="Proteomes" id="UP001596417"/>
    </source>
</evidence>
<feature type="region of interest" description="Disordered" evidence="1">
    <location>
        <begin position="68"/>
        <end position="90"/>
    </location>
</feature>
<organism evidence="2 3">
    <name type="scientific">Halocatena marina</name>
    <dbReference type="NCBI Taxonomy" id="2934937"/>
    <lineage>
        <taxon>Archaea</taxon>
        <taxon>Methanobacteriati</taxon>
        <taxon>Methanobacteriota</taxon>
        <taxon>Stenosarchaea group</taxon>
        <taxon>Halobacteria</taxon>
        <taxon>Halobacteriales</taxon>
        <taxon>Natronomonadaceae</taxon>
        <taxon>Halocatena</taxon>
    </lineage>
</organism>
<feature type="compositionally biased region" description="Low complexity" evidence="1">
    <location>
        <begin position="68"/>
        <end position="77"/>
    </location>
</feature>
<proteinExistence type="predicted"/>
<accession>A0ABD5YXX7</accession>
<dbReference type="RefSeq" id="WP_390206731.1">
    <property type="nucleotide sequence ID" value="NZ_JBHTAX010000004.1"/>
</dbReference>
<reference evidence="2 3" key="1">
    <citation type="journal article" date="2019" name="Int. J. Syst. Evol. Microbiol.">
        <title>The Global Catalogue of Microorganisms (GCM) 10K type strain sequencing project: providing services to taxonomists for standard genome sequencing and annotation.</title>
        <authorList>
            <consortium name="The Broad Institute Genomics Platform"/>
            <consortium name="The Broad Institute Genome Sequencing Center for Infectious Disease"/>
            <person name="Wu L."/>
            <person name="Ma J."/>
        </authorList>
    </citation>
    <scope>NUCLEOTIDE SEQUENCE [LARGE SCALE GENOMIC DNA]</scope>
    <source>
        <strain evidence="2 3">RDMS1</strain>
    </source>
</reference>
<protein>
    <recommendedName>
        <fullName evidence="4">Twin-arginine translocation signal domain-containing protein</fullName>
    </recommendedName>
</protein>
<name>A0ABD5YXX7_9EURY</name>
<evidence type="ECO:0000313" key="2">
    <source>
        <dbReference type="EMBL" id="MFC7192415.1"/>
    </source>
</evidence>
<dbReference type="PROSITE" id="PS51318">
    <property type="entry name" value="TAT"/>
    <property type="match status" value="1"/>
</dbReference>
<dbReference type="InterPro" id="IPR006311">
    <property type="entry name" value="TAT_signal"/>
</dbReference>
<evidence type="ECO:0000256" key="1">
    <source>
        <dbReference type="SAM" id="MobiDB-lite"/>
    </source>
</evidence>
<gene>
    <name evidence="2" type="ORF">ACFQL7_23095</name>
</gene>
<sequence>MENWSNASSIGRRSILKTIGATGALAGIGGAQASTLSDTQRAQQSTEGTTHDLLVRGVGDPARYQFTTSGTVSGTGSLESNDSVDGNRGSGRVAWGDDRFRFTGEILSFELLEGSADDVNVFVDGQKVSLTELNASGASARTLTVDEPWQTYQSGSVRVAGCHRLVTVVCRV</sequence>
<comment type="caution">
    <text evidence="2">The sequence shown here is derived from an EMBL/GenBank/DDBJ whole genome shotgun (WGS) entry which is preliminary data.</text>
</comment>